<sequence length="415" mass="47211">FCIFSELMPADKQLMDNMEMFNDLLPCSQKAALLFHLSYLCMANFPELERKLRAKATESQQLFSSSAILLLECASTGDNIVKMLFPMIRAAVEKKNAVLAVKILEKAKSWIQDTCNKVDETVKKYETLDKDVGDTCSDVIKTKVEKEKKKGEKTAEAKALESRVNALEVKLKSLKEESEEVEKSIKEENKKLEEMVNGIADRDRKFAIAAAAVPIFGLIVYGFQKLINDPKDKAAMSVSKSRLEEFNKQRKSLSSQSWKHEMELITLQMEYSKAQIKIGSVGDPSQLKDVQKCLTRIQQILKKMKQFWETTGVALENLKQKTFAGEDMIEFLGDCQDLFLQSLDVAENAWKSFGAICMHVKDVFRVQSEDAYKFLECSPSSLSQEEWQKEYNDVMKQLNELEPAPLAVQDKESLE</sequence>
<protein>
    <submittedName>
        <fullName evidence="2">Uncharacterized protein</fullName>
    </submittedName>
</protein>
<keyword evidence="1" id="KW-0175">Coiled coil</keyword>
<feature type="non-terminal residue" evidence="2">
    <location>
        <position position="1"/>
    </location>
</feature>
<proteinExistence type="predicted"/>
<dbReference type="SUPFAM" id="SSF58100">
    <property type="entry name" value="Bacterial hemolysins"/>
    <property type="match status" value="1"/>
</dbReference>
<gene>
    <name evidence="2" type="ORF">HHUSO_G21501</name>
</gene>
<feature type="coiled-coil region" evidence="1">
    <location>
        <begin position="143"/>
        <end position="198"/>
    </location>
</feature>
<organism evidence="2 3">
    <name type="scientific">Huso huso</name>
    <name type="common">Beluga</name>
    <name type="synonym">Acipenser huso</name>
    <dbReference type="NCBI Taxonomy" id="61971"/>
    <lineage>
        <taxon>Eukaryota</taxon>
        <taxon>Metazoa</taxon>
        <taxon>Chordata</taxon>
        <taxon>Craniata</taxon>
        <taxon>Vertebrata</taxon>
        <taxon>Euteleostomi</taxon>
        <taxon>Actinopterygii</taxon>
        <taxon>Chondrostei</taxon>
        <taxon>Acipenseriformes</taxon>
        <taxon>Acipenseridae</taxon>
        <taxon>Huso</taxon>
    </lineage>
</organism>
<dbReference type="Proteomes" id="UP001369086">
    <property type="component" value="Unassembled WGS sequence"/>
</dbReference>
<dbReference type="Gene3D" id="1.20.1170.10">
    <property type="match status" value="1"/>
</dbReference>
<evidence type="ECO:0000256" key="1">
    <source>
        <dbReference type="SAM" id="Coils"/>
    </source>
</evidence>
<accession>A0ABR0YZG6</accession>
<evidence type="ECO:0000313" key="3">
    <source>
        <dbReference type="Proteomes" id="UP001369086"/>
    </source>
</evidence>
<name>A0ABR0YZG6_HUSHU</name>
<keyword evidence="3" id="KW-1185">Reference proteome</keyword>
<evidence type="ECO:0000313" key="2">
    <source>
        <dbReference type="EMBL" id="KAK6477868.1"/>
    </source>
</evidence>
<reference evidence="2 3" key="1">
    <citation type="submission" date="2021-05" db="EMBL/GenBank/DDBJ databases">
        <authorList>
            <person name="Zahm M."/>
            <person name="Klopp C."/>
            <person name="Cabau C."/>
            <person name="Kuhl H."/>
            <person name="Suciu R."/>
            <person name="Ciorpac M."/>
            <person name="Holostenco D."/>
            <person name="Gessner J."/>
            <person name="Wuertz S."/>
            <person name="Hohne C."/>
            <person name="Stock M."/>
            <person name="Gislard M."/>
            <person name="Lluch J."/>
            <person name="Milhes M."/>
            <person name="Lampietro C."/>
            <person name="Lopez Roques C."/>
            <person name="Donnadieu C."/>
            <person name="Du K."/>
            <person name="Schartl M."/>
            <person name="Guiguen Y."/>
        </authorList>
    </citation>
    <scope>NUCLEOTIDE SEQUENCE [LARGE SCALE GENOMIC DNA]</scope>
    <source>
        <strain evidence="2">Hh-F2</strain>
        <tissue evidence="2">Blood</tissue>
    </source>
</reference>
<comment type="caution">
    <text evidence="2">The sequence shown here is derived from an EMBL/GenBank/DDBJ whole genome shotgun (WGS) entry which is preliminary data.</text>
</comment>
<dbReference type="EMBL" id="JAHFZB010000020">
    <property type="protein sequence ID" value="KAK6477868.1"/>
    <property type="molecule type" value="Genomic_DNA"/>
</dbReference>